<reference evidence="3 4" key="1">
    <citation type="submission" date="2022-06" db="EMBL/GenBank/DDBJ databases">
        <title>Sequencing the genomes of 1000 actinobacteria strains.</title>
        <authorList>
            <person name="Klenk H.-P."/>
        </authorList>
    </citation>
    <scope>NUCLEOTIDE SEQUENCE [LARGE SCALE GENOMIC DNA]</scope>
    <source>
        <strain evidence="3 4">DSM 41656</strain>
    </source>
</reference>
<keyword evidence="1" id="KW-0418">Kinase</keyword>
<protein>
    <submittedName>
        <fullName evidence="3">Anti-sigma regulatory factor (Ser/Thr protein kinase)</fullName>
    </submittedName>
</protein>
<gene>
    <name evidence="3" type="ORF">FHR36_007107</name>
</gene>
<name>A0ABT1J947_9ACTN</name>
<sequence length="132" mass="14263">MAVNLVSQYQLVLPEVRPEVLHLVRETVRAHLRLWLADSAVLGATELLTNAMVHADSGCELTARRVPEGVHISLVDYGKGHPQVKDPTDHQTTGRGLALLAGVVDEWGIEPLPLGSKVWFTLSDPALAAFAA</sequence>
<keyword evidence="1" id="KW-0723">Serine/threonine-protein kinase</keyword>
<dbReference type="InterPro" id="IPR050267">
    <property type="entry name" value="Anti-sigma-factor_SerPK"/>
</dbReference>
<dbReference type="Proteomes" id="UP001206483">
    <property type="component" value="Unassembled WGS sequence"/>
</dbReference>
<accession>A0ABT1J947</accession>
<dbReference type="PANTHER" id="PTHR35526:SF3">
    <property type="entry name" value="ANTI-SIGMA-F FACTOR RSBW"/>
    <property type="match status" value="1"/>
</dbReference>
<keyword evidence="4" id="KW-1185">Reference proteome</keyword>
<dbReference type="SUPFAM" id="SSF55874">
    <property type="entry name" value="ATPase domain of HSP90 chaperone/DNA topoisomerase II/histidine kinase"/>
    <property type="match status" value="1"/>
</dbReference>
<organism evidence="3 4">
    <name type="scientific">Kitasatospora paracochleata</name>
    <dbReference type="NCBI Taxonomy" id="58354"/>
    <lineage>
        <taxon>Bacteria</taxon>
        <taxon>Bacillati</taxon>
        <taxon>Actinomycetota</taxon>
        <taxon>Actinomycetes</taxon>
        <taxon>Kitasatosporales</taxon>
        <taxon>Streptomycetaceae</taxon>
        <taxon>Kitasatospora</taxon>
    </lineage>
</organism>
<comment type="caution">
    <text evidence="3">The sequence shown here is derived from an EMBL/GenBank/DDBJ whole genome shotgun (WGS) entry which is preliminary data.</text>
</comment>
<evidence type="ECO:0000256" key="1">
    <source>
        <dbReference type="ARBA" id="ARBA00022527"/>
    </source>
</evidence>
<keyword evidence="1" id="KW-0808">Transferase</keyword>
<dbReference type="EMBL" id="JAMZDX010000008">
    <property type="protein sequence ID" value="MCP2313908.1"/>
    <property type="molecule type" value="Genomic_DNA"/>
</dbReference>
<evidence type="ECO:0000313" key="4">
    <source>
        <dbReference type="Proteomes" id="UP001206483"/>
    </source>
</evidence>
<dbReference type="CDD" id="cd16936">
    <property type="entry name" value="HATPase_RsbW-like"/>
    <property type="match status" value="1"/>
</dbReference>
<evidence type="ECO:0000259" key="2">
    <source>
        <dbReference type="Pfam" id="PF13581"/>
    </source>
</evidence>
<dbReference type="InterPro" id="IPR036890">
    <property type="entry name" value="HATPase_C_sf"/>
</dbReference>
<feature type="domain" description="Histidine kinase/HSP90-like ATPase" evidence="2">
    <location>
        <begin position="18"/>
        <end position="121"/>
    </location>
</feature>
<proteinExistence type="predicted"/>
<dbReference type="InterPro" id="IPR003594">
    <property type="entry name" value="HATPase_dom"/>
</dbReference>
<dbReference type="PANTHER" id="PTHR35526">
    <property type="entry name" value="ANTI-SIGMA-F FACTOR RSBW-RELATED"/>
    <property type="match status" value="1"/>
</dbReference>
<evidence type="ECO:0000313" key="3">
    <source>
        <dbReference type="EMBL" id="MCP2313908.1"/>
    </source>
</evidence>
<dbReference type="Gene3D" id="3.30.565.10">
    <property type="entry name" value="Histidine kinase-like ATPase, C-terminal domain"/>
    <property type="match status" value="1"/>
</dbReference>
<dbReference type="Pfam" id="PF13581">
    <property type="entry name" value="HATPase_c_2"/>
    <property type="match status" value="1"/>
</dbReference>
<dbReference type="RefSeq" id="WP_253804202.1">
    <property type="nucleotide sequence ID" value="NZ_BAAAUB010000029.1"/>
</dbReference>